<dbReference type="AlphaFoldDB" id="M5FUF3"/>
<accession>M5FUF3</accession>
<evidence type="ECO:0000313" key="1">
    <source>
        <dbReference type="EMBL" id="EJT96866.1"/>
    </source>
</evidence>
<name>M5FUF3_DACPD</name>
<reference evidence="1 2" key="1">
    <citation type="journal article" date="2012" name="Science">
        <title>The Paleozoic origin of enzymatic lignin decomposition reconstructed from 31 fungal genomes.</title>
        <authorList>
            <person name="Floudas D."/>
            <person name="Binder M."/>
            <person name="Riley R."/>
            <person name="Barry K."/>
            <person name="Blanchette R.A."/>
            <person name="Henrissat B."/>
            <person name="Martinez A.T."/>
            <person name="Otillar R."/>
            <person name="Spatafora J.W."/>
            <person name="Yadav J.S."/>
            <person name="Aerts A."/>
            <person name="Benoit I."/>
            <person name="Boyd A."/>
            <person name="Carlson A."/>
            <person name="Copeland A."/>
            <person name="Coutinho P.M."/>
            <person name="de Vries R.P."/>
            <person name="Ferreira P."/>
            <person name="Findley K."/>
            <person name="Foster B."/>
            <person name="Gaskell J."/>
            <person name="Glotzer D."/>
            <person name="Gorecki P."/>
            <person name="Heitman J."/>
            <person name="Hesse C."/>
            <person name="Hori C."/>
            <person name="Igarashi K."/>
            <person name="Jurgens J.A."/>
            <person name="Kallen N."/>
            <person name="Kersten P."/>
            <person name="Kohler A."/>
            <person name="Kuees U."/>
            <person name="Kumar T.K.A."/>
            <person name="Kuo A."/>
            <person name="LaButti K."/>
            <person name="Larrondo L.F."/>
            <person name="Lindquist E."/>
            <person name="Ling A."/>
            <person name="Lombard V."/>
            <person name="Lucas S."/>
            <person name="Lundell T."/>
            <person name="Martin R."/>
            <person name="McLaughlin D.J."/>
            <person name="Morgenstern I."/>
            <person name="Morin E."/>
            <person name="Murat C."/>
            <person name="Nagy L.G."/>
            <person name="Nolan M."/>
            <person name="Ohm R.A."/>
            <person name="Patyshakuliyeva A."/>
            <person name="Rokas A."/>
            <person name="Ruiz-Duenas F.J."/>
            <person name="Sabat G."/>
            <person name="Salamov A."/>
            <person name="Samejima M."/>
            <person name="Schmutz J."/>
            <person name="Slot J.C."/>
            <person name="St John F."/>
            <person name="Stenlid J."/>
            <person name="Sun H."/>
            <person name="Sun S."/>
            <person name="Syed K."/>
            <person name="Tsang A."/>
            <person name="Wiebenga A."/>
            <person name="Young D."/>
            <person name="Pisabarro A."/>
            <person name="Eastwood D.C."/>
            <person name="Martin F."/>
            <person name="Cullen D."/>
            <person name="Grigoriev I.V."/>
            <person name="Hibbett D.S."/>
        </authorList>
    </citation>
    <scope>NUCLEOTIDE SEQUENCE [LARGE SCALE GENOMIC DNA]</scope>
    <source>
        <strain evidence="1 2">DJM-731 SS1</strain>
    </source>
</reference>
<gene>
    <name evidence="1" type="ORF">DACRYDRAFT_112206</name>
</gene>
<proteinExistence type="predicted"/>
<dbReference type="HOGENOM" id="CLU_2015196_0_0_1"/>
<dbReference type="GeneID" id="63684433"/>
<keyword evidence="2" id="KW-1185">Reference proteome</keyword>
<dbReference type="RefSeq" id="XP_040623764.1">
    <property type="nucleotide sequence ID" value="XM_040769371.1"/>
</dbReference>
<sequence length="123" mass="13503">MSQGWGTQPPEIPKPDLEAIRATLVSSAASIESGRLAQGVHREMGLFLATPLISFDQLIAEKARFVVDWLKDCQTVEVNSDNHPSMVLGNPGAFKTAHPRLLVLHESAWEPSLAQDITFKVNE</sequence>
<organism evidence="1 2">
    <name type="scientific">Dacryopinax primogenitus (strain DJM 731)</name>
    <name type="common">Brown rot fungus</name>
    <dbReference type="NCBI Taxonomy" id="1858805"/>
    <lineage>
        <taxon>Eukaryota</taxon>
        <taxon>Fungi</taxon>
        <taxon>Dikarya</taxon>
        <taxon>Basidiomycota</taxon>
        <taxon>Agaricomycotina</taxon>
        <taxon>Dacrymycetes</taxon>
        <taxon>Dacrymycetales</taxon>
        <taxon>Dacrymycetaceae</taxon>
        <taxon>Dacryopinax</taxon>
    </lineage>
</organism>
<evidence type="ECO:0000313" key="2">
    <source>
        <dbReference type="Proteomes" id="UP000030653"/>
    </source>
</evidence>
<dbReference type="Proteomes" id="UP000030653">
    <property type="component" value="Unassembled WGS sequence"/>
</dbReference>
<dbReference type="EMBL" id="JH795879">
    <property type="protein sequence ID" value="EJT96866.1"/>
    <property type="molecule type" value="Genomic_DNA"/>
</dbReference>
<protein>
    <submittedName>
        <fullName evidence="1">Uncharacterized protein</fullName>
    </submittedName>
</protein>